<organism evidence="2 3">
    <name type="scientific">Clohesyomyces aquaticus</name>
    <dbReference type="NCBI Taxonomy" id="1231657"/>
    <lineage>
        <taxon>Eukaryota</taxon>
        <taxon>Fungi</taxon>
        <taxon>Dikarya</taxon>
        <taxon>Ascomycota</taxon>
        <taxon>Pezizomycotina</taxon>
        <taxon>Dothideomycetes</taxon>
        <taxon>Pleosporomycetidae</taxon>
        <taxon>Pleosporales</taxon>
        <taxon>Lindgomycetaceae</taxon>
        <taxon>Clohesyomyces</taxon>
    </lineage>
</organism>
<reference evidence="2 3" key="1">
    <citation type="submission" date="2016-07" db="EMBL/GenBank/DDBJ databases">
        <title>Pervasive Adenine N6-methylation of Active Genes in Fungi.</title>
        <authorList>
            <consortium name="DOE Joint Genome Institute"/>
            <person name="Mondo S.J."/>
            <person name="Dannebaum R.O."/>
            <person name="Kuo R.C."/>
            <person name="Labutti K."/>
            <person name="Haridas S."/>
            <person name="Kuo A."/>
            <person name="Salamov A."/>
            <person name="Ahrendt S.R."/>
            <person name="Lipzen A."/>
            <person name="Sullivan W."/>
            <person name="Andreopoulos W.B."/>
            <person name="Clum A."/>
            <person name="Lindquist E."/>
            <person name="Daum C."/>
            <person name="Ramamoorthy G.K."/>
            <person name="Gryganskyi A."/>
            <person name="Culley D."/>
            <person name="Magnuson J.K."/>
            <person name="James T.Y."/>
            <person name="O'Malley M.A."/>
            <person name="Stajich J.E."/>
            <person name="Spatafora J.W."/>
            <person name="Visel A."/>
            <person name="Grigoriev I.V."/>
        </authorList>
    </citation>
    <scope>NUCLEOTIDE SEQUENCE [LARGE SCALE GENOMIC DNA]</scope>
    <source>
        <strain evidence="2 3">CBS 115471</strain>
    </source>
</reference>
<dbReference type="Proteomes" id="UP000193144">
    <property type="component" value="Unassembled WGS sequence"/>
</dbReference>
<evidence type="ECO:0000313" key="3">
    <source>
        <dbReference type="Proteomes" id="UP000193144"/>
    </source>
</evidence>
<proteinExistence type="predicted"/>
<feature type="compositionally biased region" description="Low complexity" evidence="1">
    <location>
        <begin position="113"/>
        <end position="130"/>
    </location>
</feature>
<sequence>MSLNYNSNNACPRSPGLVPVQLRATPSPSPPPFMTQPQATVMLTAKRFQGRQKTRLSQGDHVLIQVMEPNKPNIAQQVSERALNSDSSSKANDEDIEEQSQVAVVRGNHTGNSDSPSTLSASLSISSTTTQHGASKVSAPGSSSWQSADKGRNKNLVA</sequence>
<name>A0A1Y1Y2Y6_9PLEO</name>
<dbReference type="EMBL" id="MCFA01000416">
    <property type="protein sequence ID" value="ORX92076.1"/>
    <property type="molecule type" value="Genomic_DNA"/>
</dbReference>
<gene>
    <name evidence="2" type="ORF">BCR34DRAFT_608885</name>
</gene>
<dbReference type="OrthoDB" id="6077919at2759"/>
<accession>A0A1Y1Y2Y6</accession>
<dbReference type="STRING" id="1231657.A0A1Y1Y2Y6"/>
<feature type="compositionally biased region" description="Polar residues" evidence="1">
    <location>
        <begin position="73"/>
        <end position="90"/>
    </location>
</feature>
<keyword evidence="3" id="KW-1185">Reference proteome</keyword>
<protein>
    <submittedName>
        <fullName evidence="2">Uncharacterized protein</fullName>
    </submittedName>
</protein>
<evidence type="ECO:0000313" key="2">
    <source>
        <dbReference type="EMBL" id="ORX92076.1"/>
    </source>
</evidence>
<dbReference type="AlphaFoldDB" id="A0A1Y1Y2Y6"/>
<comment type="caution">
    <text evidence="2">The sequence shown here is derived from an EMBL/GenBank/DDBJ whole genome shotgun (WGS) entry which is preliminary data.</text>
</comment>
<evidence type="ECO:0000256" key="1">
    <source>
        <dbReference type="SAM" id="MobiDB-lite"/>
    </source>
</evidence>
<feature type="region of interest" description="Disordered" evidence="1">
    <location>
        <begin position="67"/>
        <end position="158"/>
    </location>
</feature>